<dbReference type="Gene3D" id="1.25.40.10">
    <property type="entry name" value="Tetratricopeptide repeat domain"/>
    <property type="match status" value="1"/>
</dbReference>
<dbReference type="AlphaFoldDB" id="A0A9J6H8C5"/>
<feature type="repeat" description="TPR" evidence="5">
    <location>
        <begin position="32"/>
        <end position="65"/>
    </location>
</feature>
<dbReference type="InterPro" id="IPR035979">
    <property type="entry name" value="RBD_domain_sf"/>
</dbReference>
<evidence type="ECO:0000256" key="5">
    <source>
        <dbReference type="PROSITE-ProRule" id="PRU00339"/>
    </source>
</evidence>
<feature type="repeat" description="TPR" evidence="5">
    <location>
        <begin position="100"/>
        <end position="133"/>
    </location>
</feature>
<name>A0A9J6H8C5_HAELO</name>
<evidence type="ECO:0000256" key="4">
    <source>
        <dbReference type="PROSITE-ProRule" id="PRU00176"/>
    </source>
</evidence>
<evidence type="ECO:0000256" key="1">
    <source>
        <dbReference type="ARBA" id="ARBA00022737"/>
    </source>
</evidence>
<evidence type="ECO:0000256" key="6">
    <source>
        <dbReference type="SAM" id="MobiDB-lite"/>
    </source>
</evidence>
<dbReference type="PROSITE" id="PS50102">
    <property type="entry name" value="RRM"/>
    <property type="match status" value="1"/>
</dbReference>
<dbReference type="InterPro" id="IPR015940">
    <property type="entry name" value="UBA"/>
</dbReference>
<dbReference type="SUPFAM" id="SSF46934">
    <property type="entry name" value="UBA-like"/>
    <property type="match status" value="1"/>
</dbReference>
<dbReference type="PROSITE" id="PS50030">
    <property type="entry name" value="UBA"/>
    <property type="match status" value="1"/>
</dbReference>
<reference evidence="9 10" key="1">
    <citation type="journal article" date="2020" name="Cell">
        <title>Large-Scale Comparative Analyses of Tick Genomes Elucidate Their Genetic Diversity and Vector Capacities.</title>
        <authorList>
            <consortium name="Tick Genome and Microbiome Consortium (TIGMIC)"/>
            <person name="Jia N."/>
            <person name="Wang J."/>
            <person name="Shi W."/>
            <person name="Du L."/>
            <person name="Sun Y."/>
            <person name="Zhan W."/>
            <person name="Jiang J.F."/>
            <person name="Wang Q."/>
            <person name="Zhang B."/>
            <person name="Ji P."/>
            <person name="Bell-Sakyi L."/>
            <person name="Cui X.M."/>
            <person name="Yuan T.T."/>
            <person name="Jiang B.G."/>
            <person name="Yang W.F."/>
            <person name="Lam T.T."/>
            <person name="Chang Q.C."/>
            <person name="Ding S.J."/>
            <person name="Wang X.J."/>
            <person name="Zhu J.G."/>
            <person name="Ruan X.D."/>
            <person name="Zhao L."/>
            <person name="Wei J.T."/>
            <person name="Ye R.Z."/>
            <person name="Que T.C."/>
            <person name="Du C.H."/>
            <person name="Zhou Y.H."/>
            <person name="Cheng J.X."/>
            <person name="Dai P.F."/>
            <person name="Guo W.B."/>
            <person name="Han X.H."/>
            <person name="Huang E.J."/>
            <person name="Li L.F."/>
            <person name="Wei W."/>
            <person name="Gao Y.C."/>
            <person name="Liu J.Z."/>
            <person name="Shao H.Z."/>
            <person name="Wang X."/>
            <person name="Wang C.C."/>
            <person name="Yang T.C."/>
            <person name="Huo Q.B."/>
            <person name="Li W."/>
            <person name="Chen H.Y."/>
            <person name="Chen S.E."/>
            <person name="Zhou L.G."/>
            <person name="Ni X.B."/>
            <person name="Tian J.H."/>
            <person name="Sheng Y."/>
            <person name="Liu T."/>
            <person name="Pan Y.S."/>
            <person name="Xia L.Y."/>
            <person name="Li J."/>
            <person name="Zhao F."/>
            <person name="Cao W.C."/>
        </authorList>
    </citation>
    <scope>NUCLEOTIDE SEQUENCE [LARGE SCALE GENOMIC DNA]</scope>
    <source>
        <strain evidence="9">HaeL-2018</strain>
    </source>
</reference>
<dbReference type="SMART" id="SM00028">
    <property type="entry name" value="TPR"/>
    <property type="match status" value="3"/>
</dbReference>
<keyword evidence="2 5" id="KW-0802">TPR repeat</keyword>
<dbReference type="InterPro" id="IPR012677">
    <property type="entry name" value="Nucleotide-bd_a/b_plait_sf"/>
</dbReference>
<feature type="region of interest" description="Disordered" evidence="6">
    <location>
        <begin position="1"/>
        <end position="20"/>
    </location>
</feature>
<dbReference type="Proteomes" id="UP000821853">
    <property type="component" value="Unassembled WGS sequence"/>
</dbReference>
<dbReference type="SUPFAM" id="SSF48452">
    <property type="entry name" value="TPR-like"/>
    <property type="match status" value="1"/>
</dbReference>
<gene>
    <name evidence="9" type="ORF">HPB48_024010</name>
</gene>
<evidence type="ECO:0000256" key="2">
    <source>
        <dbReference type="ARBA" id="ARBA00022803"/>
    </source>
</evidence>
<dbReference type="SMART" id="SM00165">
    <property type="entry name" value="UBA"/>
    <property type="match status" value="1"/>
</dbReference>
<dbReference type="PROSITE" id="PS50005">
    <property type="entry name" value="TPR"/>
    <property type="match status" value="2"/>
</dbReference>
<protein>
    <submittedName>
        <fullName evidence="9">Uncharacterized protein</fullName>
    </submittedName>
</protein>
<dbReference type="InterPro" id="IPR019734">
    <property type="entry name" value="TPR_rpt"/>
</dbReference>
<dbReference type="PANTHER" id="PTHR47678:SF4">
    <property type="entry name" value="SHOCK PROTEIN 70 (HSP70)-INTERACTING PROTEIN, PUTATIVE-RELATED"/>
    <property type="match status" value="1"/>
</dbReference>
<evidence type="ECO:0000256" key="3">
    <source>
        <dbReference type="ARBA" id="ARBA00022884"/>
    </source>
</evidence>
<sequence>MAEGNGKPSSSQEAIPKTTPFTPECLDAAQMSEIIARRGYEMCQVGRHRDGIEFFSRAISLNPSDHRYYANRSYAKSLLGEYYSALGDANYAVVLEPMHPKCHYCRGTALLGLERYPEAQQALERAIQLDPDDEKARRHLREVHVCRISALGFDRDQALWALEQKGDDVEAAVKVLREAFPDKLDIRADPSNPGGFSSIWVGNIQPEVGQVELRHLFGPFGDVYSIRILHDKHCAFINYTEESSAARAMEEMQGRSLCGATLVIRFADRKILVPKRAPW</sequence>
<feature type="domain" description="RRM" evidence="8">
    <location>
        <begin position="197"/>
        <end position="269"/>
    </location>
</feature>
<organism evidence="9 10">
    <name type="scientific">Haemaphysalis longicornis</name>
    <name type="common">Bush tick</name>
    <dbReference type="NCBI Taxonomy" id="44386"/>
    <lineage>
        <taxon>Eukaryota</taxon>
        <taxon>Metazoa</taxon>
        <taxon>Ecdysozoa</taxon>
        <taxon>Arthropoda</taxon>
        <taxon>Chelicerata</taxon>
        <taxon>Arachnida</taxon>
        <taxon>Acari</taxon>
        <taxon>Parasitiformes</taxon>
        <taxon>Ixodida</taxon>
        <taxon>Ixodoidea</taxon>
        <taxon>Ixodidae</taxon>
        <taxon>Haemaphysalinae</taxon>
        <taxon>Haemaphysalis</taxon>
    </lineage>
</organism>
<dbReference type="SMART" id="SM00360">
    <property type="entry name" value="RRM"/>
    <property type="match status" value="1"/>
</dbReference>
<evidence type="ECO:0000259" key="8">
    <source>
        <dbReference type="PROSITE" id="PS50102"/>
    </source>
</evidence>
<dbReference type="SUPFAM" id="SSF54928">
    <property type="entry name" value="RNA-binding domain, RBD"/>
    <property type="match status" value="1"/>
</dbReference>
<proteinExistence type="predicted"/>
<feature type="domain" description="UBA" evidence="7">
    <location>
        <begin position="131"/>
        <end position="179"/>
    </location>
</feature>
<keyword evidence="10" id="KW-1185">Reference proteome</keyword>
<comment type="caution">
    <text evidence="9">The sequence shown here is derived from an EMBL/GenBank/DDBJ whole genome shotgun (WGS) entry which is preliminary data.</text>
</comment>
<dbReference type="OrthoDB" id="2017782at2759"/>
<dbReference type="InterPro" id="IPR009060">
    <property type="entry name" value="UBA-like_sf"/>
</dbReference>
<dbReference type="CDD" id="cd00590">
    <property type="entry name" value="RRM_SF"/>
    <property type="match status" value="1"/>
</dbReference>
<dbReference type="InterPro" id="IPR000504">
    <property type="entry name" value="RRM_dom"/>
</dbReference>
<dbReference type="InterPro" id="IPR011990">
    <property type="entry name" value="TPR-like_helical_dom_sf"/>
</dbReference>
<dbReference type="Pfam" id="PF07719">
    <property type="entry name" value="TPR_2"/>
    <property type="match status" value="1"/>
</dbReference>
<dbReference type="GO" id="GO:0003723">
    <property type="term" value="F:RNA binding"/>
    <property type="evidence" value="ECO:0007669"/>
    <property type="project" value="UniProtKB-UniRule"/>
</dbReference>
<dbReference type="EMBL" id="JABSTR010000989">
    <property type="protein sequence ID" value="KAH9383184.1"/>
    <property type="molecule type" value="Genomic_DNA"/>
</dbReference>
<dbReference type="VEuPathDB" id="VectorBase:HLOH_057996"/>
<accession>A0A9J6H8C5</accession>
<dbReference type="InterPro" id="IPR013105">
    <property type="entry name" value="TPR_2"/>
</dbReference>
<dbReference type="CDD" id="cd14270">
    <property type="entry name" value="UBA"/>
    <property type="match status" value="1"/>
</dbReference>
<evidence type="ECO:0000313" key="9">
    <source>
        <dbReference type="EMBL" id="KAH9383184.1"/>
    </source>
</evidence>
<keyword evidence="3 4" id="KW-0694">RNA-binding</keyword>
<evidence type="ECO:0000259" key="7">
    <source>
        <dbReference type="PROSITE" id="PS50030"/>
    </source>
</evidence>
<dbReference type="Gene3D" id="3.30.70.330">
    <property type="match status" value="1"/>
</dbReference>
<evidence type="ECO:0000313" key="10">
    <source>
        <dbReference type="Proteomes" id="UP000821853"/>
    </source>
</evidence>
<dbReference type="PANTHER" id="PTHR47678">
    <property type="entry name" value="TETRATRICOPEPTIDE REPEAT PROTEIN 31"/>
    <property type="match status" value="1"/>
</dbReference>
<keyword evidence="1" id="KW-0677">Repeat</keyword>
<dbReference type="Pfam" id="PF00076">
    <property type="entry name" value="RRM_1"/>
    <property type="match status" value="1"/>
</dbReference>